<dbReference type="Proteomes" id="UP001220256">
    <property type="component" value="Unassembled WGS sequence"/>
</dbReference>
<evidence type="ECO:0000313" key="1">
    <source>
        <dbReference type="EMBL" id="KAJ5261527.1"/>
    </source>
</evidence>
<dbReference type="EMBL" id="JAPVEB010000006">
    <property type="protein sequence ID" value="KAJ5261527.1"/>
    <property type="molecule type" value="Genomic_DNA"/>
</dbReference>
<organism evidence="1 2">
    <name type="scientific">Penicillium chrysogenum</name>
    <name type="common">Penicillium notatum</name>
    <dbReference type="NCBI Taxonomy" id="5076"/>
    <lineage>
        <taxon>Eukaryota</taxon>
        <taxon>Fungi</taxon>
        <taxon>Dikarya</taxon>
        <taxon>Ascomycota</taxon>
        <taxon>Pezizomycotina</taxon>
        <taxon>Eurotiomycetes</taxon>
        <taxon>Eurotiomycetidae</taxon>
        <taxon>Eurotiales</taxon>
        <taxon>Aspergillaceae</taxon>
        <taxon>Penicillium</taxon>
        <taxon>Penicillium chrysogenum species complex</taxon>
    </lineage>
</organism>
<proteinExistence type="predicted"/>
<keyword evidence="2" id="KW-1185">Reference proteome</keyword>
<reference evidence="1 2" key="1">
    <citation type="journal article" date="2023" name="IMA Fungus">
        <title>Comparative genomic study of the Penicillium genus elucidates a diverse pangenome and 15 lateral gene transfer events.</title>
        <authorList>
            <person name="Petersen C."/>
            <person name="Sorensen T."/>
            <person name="Nielsen M.R."/>
            <person name="Sondergaard T.E."/>
            <person name="Sorensen J.L."/>
            <person name="Fitzpatrick D.A."/>
            <person name="Frisvad J.C."/>
            <person name="Nielsen K.L."/>
        </authorList>
    </citation>
    <scope>NUCLEOTIDE SEQUENCE [LARGE SCALE GENOMIC DNA]</scope>
    <source>
        <strain evidence="1 2">IBT 3361</strain>
    </source>
</reference>
<accession>A0ABQ8WAS4</accession>
<protein>
    <submittedName>
        <fullName evidence="1">Uncharacterized protein</fullName>
    </submittedName>
</protein>
<evidence type="ECO:0000313" key="2">
    <source>
        <dbReference type="Proteomes" id="UP001220256"/>
    </source>
</evidence>
<sequence length="84" mass="9191">MYAALTKVPPVNLLFGDLNLPFCLASYISPSFTSIHIQIAGIDARSEIIGLRVPQAFGVDYGTISGSAVRVQIDQIQCPQRNRR</sequence>
<comment type="caution">
    <text evidence="1">The sequence shown here is derived from an EMBL/GenBank/DDBJ whole genome shotgun (WGS) entry which is preliminary data.</text>
</comment>
<gene>
    <name evidence="1" type="ORF">N7505_008394</name>
</gene>
<name>A0ABQ8WAS4_PENCH</name>